<name>A0A0D6PCS2_9PROT</name>
<dbReference type="RefSeq" id="WP_048877920.1">
    <property type="nucleotide sequence ID" value="NZ_BANC01000021.1"/>
</dbReference>
<dbReference type="Gene3D" id="3.40.50.2000">
    <property type="entry name" value="Glycogen Phosphorylase B"/>
    <property type="match status" value="2"/>
</dbReference>
<reference evidence="6 7" key="1">
    <citation type="submission" date="2012-11" db="EMBL/GenBank/DDBJ databases">
        <title>Whole genome sequence of Acidocella aminolytica 101 = DSM 11237.</title>
        <authorList>
            <person name="Azuma Y."/>
            <person name="Higashiura N."/>
            <person name="Hirakawa H."/>
            <person name="Matsushita K."/>
        </authorList>
    </citation>
    <scope>NUCLEOTIDE SEQUENCE [LARGE SCALE GENOMIC DNA]</scope>
    <source>
        <strain evidence="7">101 / DSM 11237</strain>
    </source>
</reference>
<dbReference type="InterPro" id="IPR001296">
    <property type="entry name" value="Glyco_trans_1"/>
</dbReference>
<comment type="caution">
    <text evidence="6">The sequence shown here is derived from an EMBL/GenBank/DDBJ whole genome shotgun (WGS) entry which is preliminary data.</text>
</comment>
<dbReference type="GO" id="GO:0016757">
    <property type="term" value="F:glycosyltransferase activity"/>
    <property type="evidence" value="ECO:0007669"/>
    <property type="project" value="UniProtKB-KW"/>
</dbReference>
<dbReference type="EMBL" id="BANC01000021">
    <property type="protein sequence ID" value="GAN79467.1"/>
    <property type="molecule type" value="Genomic_DNA"/>
</dbReference>
<evidence type="ECO:0000259" key="5">
    <source>
        <dbReference type="Pfam" id="PF13439"/>
    </source>
</evidence>
<evidence type="ECO:0000313" key="6">
    <source>
        <dbReference type="EMBL" id="GAN79467.1"/>
    </source>
</evidence>
<evidence type="ECO:0000256" key="3">
    <source>
        <dbReference type="ARBA" id="ARBA00022679"/>
    </source>
</evidence>
<feature type="domain" description="Glycosyltransferase subfamily 4-like N-terminal" evidence="5">
    <location>
        <begin position="18"/>
        <end position="172"/>
    </location>
</feature>
<comment type="similarity">
    <text evidence="1">Belongs to the glycosyltransferase group 1 family. Glycosyltransferase 4 subfamily.</text>
</comment>
<dbReference type="AlphaFoldDB" id="A0A0D6PCS2"/>
<keyword evidence="2" id="KW-0328">Glycosyltransferase</keyword>
<gene>
    <name evidence="6" type="ORF">Aam_021_055</name>
</gene>
<dbReference type="PANTHER" id="PTHR12526:SF640">
    <property type="entry name" value="COLANIC ACID BIOSYNTHESIS GLYCOSYLTRANSFERASE WCAL-RELATED"/>
    <property type="match status" value="1"/>
</dbReference>
<evidence type="ECO:0000259" key="4">
    <source>
        <dbReference type="Pfam" id="PF00534"/>
    </source>
</evidence>
<evidence type="ECO:0000256" key="1">
    <source>
        <dbReference type="ARBA" id="ARBA00009481"/>
    </source>
</evidence>
<keyword evidence="7" id="KW-1185">Reference proteome</keyword>
<feature type="domain" description="Glycosyl transferase family 1" evidence="4">
    <location>
        <begin position="189"/>
        <end position="354"/>
    </location>
</feature>
<sequence length="378" mass="41665">MIDRPKTILQVLPKLDAGGAERVVIEIAQAVHLAGHRSLIAAEDGRLSSLATRGGAELINLPLSTKNPYRIWRNTKKLKAIIKENQVDLIHAHSRAPAWSAFRAAKRMGIPFVTTYHGTYGESTRLKKRYNQVMAAGERVVAVSYFISDLIKSRYKIDPEKIRVIHNGVDLRKFDPASVRGDRAVRLVKEWRIENGQPAILLPGRLTAWKGQRLFIQALAKMRHQEAVGILIGSDQGRHKYTQELLALAEQLGISNRLRLAGHVEDMPAALKLADIVVNCSTAPEAFGRTIIEAQAMAKIVVATDHGGAHETIEPNVSGFLIPPNDAAALAATFDAILDGDMDLRIAFGARAREEVGDRFSLAVMQTRYLNLYAELLG</sequence>
<keyword evidence="3 6" id="KW-0808">Transferase</keyword>
<dbReference type="CDD" id="cd03819">
    <property type="entry name" value="GT4_WavL-like"/>
    <property type="match status" value="1"/>
</dbReference>
<dbReference type="SUPFAM" id="SSF53756">
    <property type="entry name" value="UDP-Glycosyltransferase/glycogen phosphorylase"/>
    <property type="match status" value="1"/>
</dbReference>
<organism evidence="6 7">
    <name type="scientific">Acidocella aminolytica 101 = DSM 11237</name>
    <dbReference type="NCBI Taxonomy" id="1120923"/>
    <lineage>
        <taxon>Bacteria</taxon>
        <taxon>Pseudomonadati</taxon>
        <taxon>Pseudomonadota</taxon>
        <taxon>Alphaproteobacteria</taxon>
        <taxon>Acetobacterales</taxon>
        <taxon>Acidocellaceae</taxon>
        <taxon>Acidocella</taxon>
    </lineage>
</organism>
<dbReference type="STRING" id="1120923.SAMN02746095_00555"/>
<evidence type="ECO:0000256" key="2">
    <source>
        <dbReference type="ARBA" id="ARBA00022676"/>
    </source>
</evidence>
<dbReference type="Pfam" id="PF13439">
    <property type="entry name" value="Glyco_transf_4"/>
    <property type="match status" value="1"/>
</dbReference>
<dbReference type="PANTHER" id="PTHR12526">
    <property type="entry name" value="GLYCOSYLTRANSFERASE"/>
    <property type="match status" value="1"/>
</dbReference>
<protein>
    <submittedName>
        <fullName evidence="6">Glycosyl transferase</fullName>
    </submittedName>
</protein>
<accession>A0A0D6PCS2</accession>
<dbReference type="Pfam" id="PF00534">
    <property type="entry name" value="Glycos_transf_1"/>
    <property type="match status" value="1"/>
</dbReference>
<proteinExistence type="inferred from homology"/>
<dbReference type="Proteomes" id="UP000032668">
    <property type="component" value="Unassembled WGS sequence"/>
</dbReference>
<dbReference type="OrthoDB" id="5147801at2"/>
<evidence type="ECO:0000313" key="7">
    <source>
        <dbReference type="Proteomes" id="UP000032668"/>
    </source>
</evidence>
<dbReference type="InterPro" id="IPR028098">
    <property type="entry name" value="Glyco_trans_4-like_N"/>
</dbReference>